<dbReference type="Proteomes" id="UP000245699">
    <property type="component" value="Unassembled WGS sequence"/>
</dbReference>
<feature type="chain" id="PRO_5015651169" description="CBM-cenC domain-containing protein" evidence="1">
    <location>
        <begin position="21"/>
        <end position="195"/>
    </location>
</feature>
<gene>
    <name evidence="2" type="ORF">BB559_005245</name>
</gene>
<evidence type="ECO:0008006" key="4">
    <source>
        <dbReference type="Google" id="ProtNLM"/>
    </source>
</evidence>
<dbReference type="AlphaFoldDB" id="A0A2T9Y9S0"/>
<keyword evidence="3" id="KW-1185">Reference proteome</keyword>
<feature type="signal peptide" evidence="1">
    <location>
        <begin position="1"/>
        <end position="20"/>
    </location>
</feature>
<organism evidence="2 3">
    <name type="scientific">Furculomyces boomerangus</name>
    <dbReference type="NCBI Taxonomy" id="61424"/>
    <lineage>
        <taxon>Eukaryota</taxon>
        <taxon>Fungi</taxon>
        <taxon>Fungi incertae sedis</taxon>
        <taxon>Zoopagomycota</taxon>
        <taxon>Kickxellomycotina</taxon>
        <taxon>Harpellomycetes</taxon>
        <taxon>Harpellales</taxon>
        <taxon>Harpellaceae</taxon>
        <taxon>Furculomyces</taxon>
    </lineage>
</organism>
<evidence type="ECO:0000313" key="2">
    <source>
        <dbReference type="EMBL" id="PVU89083.1"/>
    </source>
</evidence>
<evidence type="ECO:0000313" key="3">
    <source>
        <dbReference type="Proteomes" id="UP000245699"/>
    </source>
</evidence>
<dbReference type="EMBL" id="MBFT01000577">
    <property type="protein sequence ID" value="PVU89083.1"/>
    <property type="molecule type" value="Genomic_DNA"/>
</dbReference>
<name>A0A2T9Y9S0_9FUNG</name>
<reference evidence="2 3" key="1">
    <citation type="journal article" date="2018" name="MBio">
        <title>Comparative Genomics Reveals the Core Gene Toolbox for the Fungus-Insect Symbiosis.</title>
        <authorList>
            <person name="Wang Y."/>
            <person name="Stata M."/>
            <person name="Wang W."/>
            <person name="Stajich J.E."/>
            <person name="White M.M."/>
            <person name="Moncalvo J.M."/>
        </authorList>
    </citation>
    <scope>NUCLEOTIDE SEQUENCE [LARGE SCALE GENOMIC DNA]</scope>
    <source>
        <strain evidence="2 3">AUS-77-4</strain>
    </source>
</reference>
<dbReference type="OrthoDB" id="5593164at2759"/>
<sequence>MLTKFFIIIYFHSFLKLIIAGCTVSESYDLHSWAERYNWSDNYCCDSSNYNNCKYGIVSTKTHTSKVAVMANAGFFDSVKVSLNSEYTYTKQWQMKIDMDIRPGTCKYVDISTTRVERFAKGECCYWVIFWTCSKQETRWHYTRDRASYVMMEVQYRNGRIGRGAPVEIERGEVLPNLVEEEITVENLGNETTIN</sequence>
<evidence type="ECO:0000256" key="1">
    <source>
        <dbReference type="SAM" id="SignalP"/>
    </source>
</evidence>
<protein>
    <recommendedName>
        <fullName evidence="4">CBM-cenC domain-containing protein</fullName>
    </recommendedName>
</protein>
<keyword evidence="1" id="KW-0732">Signal</keyword>
<accession>A0A2T9Y9S0</accession>
<comment type="caution">
    <text evidence="2">The sequence shown here is derived from an EMBL/GenBank/DDBJ whole genome shotgun (WGS) entry which is preliminary data.</text>
</comment>
<proteinExistence type="predicted"/>